<dbReference type="GO" id="GO:0007165">
    <property type="term" value="P:signal transduction"/>
    <property type="evidence" value="ECO:0007669"/>
    <property type="project" value="InterPro"/>
</dbReference>
<reference evidence="5" key="1">
    <citation type="submission" date="2020-07" db="EMBL/GenBank/DDBJ databases">
        <authorList>
            <person name="Nieuwenhuis M."/>
            <person name="Van De Peppel L.J.J."/>
        </authorList>
    </citation>
    <scope>NUCLEOTIDE SEQUENCE</scope>
    <source>
        <strain evidence="5">AP01</strain>
        <tissue evidence="5">Mycelium</tissue>
    </source>
</reference>
<name>A0A9P7KC16_9AGAR</name>
<evidence type="ECO:0000256" key="3">
    <source>
        <dbReference type="SAM" id="MobiDB-lite"/>
    </source>
</evidence>
<feature type="region of interest" description="Disordered" evidence="3">
    <location>
        <begin position="481"/>
        <end position="504"/>
    </location>
</feature>
<evidence type="ECO:0000259" key="4">
    <source>
        <dbReference type="PROSITE" id="PS51845"/>
    </source>
</evidence>
<dbReference type="InterPro" id="IPR036971">
    <property type="entry name" value="PDEase_catalytic_dom_sf"/>
</dbReference>
<dbReference type="PANTHER" id="PTHR11347">
    <property type="entry name" value="CYCLIC NUCLEOTIDE PHOSPHODIESTERASE"/>
    <property type="match status" value="1"/>
</dbReference>
<keyword evidence="6" id="KW-1185">Reference proteome</keyword>
<dbReference type="AlphaFoldDB" id="A0A9P7KC16"/>
<dbReference type="GO" id="GO:0004114">
    <property type="term" value="F:3',5'-cyclic-nucleotide phosphodiesterase activity"/>
    <property type="evidence" value="ECO:0007669"/>
    <property type="project" value="InterPro"/>
</dbReference>
<accession>A0A9P7KC16</accession>
<dbReference type="PROSITE" id="PS51845">
    <property type="entry name" value="PDEASE_I_2"/>
    <property type="match status" value="1"/>
</dbReference>
<keyword evidence="2" id="KW-0378">Hydrolase</keyword>
<sequence length="609" mass="67127">MCVGVKNLPGGNPRQHWRRRSADVGGLHLAMENAGHGQGWIGGTDELKTKFAELLGDMYTSTLQTVNELGSEFSSPELTLDTRHRLIRSLERWHFEPHKLPEEELLACTLILFEALYRIEGMEEAIGVSMKQVSPFVQHLRRIYRLENSYHNFEHALDVLQASYIYLRAARMVPPLSILLEPGRMWKSERTFDSGPLVTSLGLHELFVIYIAAIGHDAGHPGFSNLFMKNAGTPLSEVYDGKSALEQMHCQLLLRVMRFHDMGVVLDHPTTGLHVRKLLLETVLATDMTVHELFMKTFRAAIEGDAAPSRPYAVSKHWAAALMEEWSSQALYEKFLHLPTTVQSNDSPINEAKSQVFFITHFAKPLLDLTIQAIPEMKPFADQCVSNLRVWTQRLKDLEATQSDRVNLASSTPRHPDDFMTAFPLTLPPAHRISSTEEPSLIWPTAPYSRTPESSSGSSDYLSPACSPACSVTSFAFSPISESSNSNSNSSNPPLSSQCPPSSADNTSVLGILSSAQASHCSDGHAAVRAAGKLSIRKQKSMNRNSWSPSAFSMSGQPPPKPPVPVPKSAVTLLVSTATINTPPTGVVGVKDTIVINPVKFEKSKLSRT</sequence>
<dbReference type="OrthoDB" id="546632at2759"/>
<gene>
    <name evidence="5" type="ORF">DXG03_003669</name>
</gene>
<proteinExistence type="predicted"/>
<dbReference type="CDD" id="cd00077">
    <property type="entry name" value="HDc"/>
    <property type="match status" value="1"/>
</dbReference>
<evidence type="ECO:0000313" key="5">
    <source>
        <dbReference type="EMBL" id="KAG5646346.1"/>
    </source>
</evidence>
<evidence type="ECO:0000256" key="1">
    <source>
        <dbReference type="ARBA" id="ARBA00022723"/>
    </source>
</evidence>
<evidence type="ECO:0000256" key="2">
    <source>
        <dbReference type="ARBA" id="ARBA00022801"/>
    </source>
</evidence>
<dbReference type="Pfam" id="PF00233">
    <property type="entry name" value="PDEase_I"/>
    <property type="match status" value="2"/>
</dbReference>
<evidence type="ECO:0000313" key="6">
    <source>
        <dbReference type="Proteomes" id="UP000775547"/>
    </source>
</evidence>
<dbReference type="Gene3D" id="1.10.1300.10">
    <property type="entry name" value="3'5'-cyclic nucleotide phosphodiesterase, catalytic domain"/>
    <property type="match status" value="1"/>
</dbReference>
<dbReference type="EMBL" id="JABCKV010000022">
    <property type="protein sequence ID" value="KAG5646346.1"/>
    <property type="molecule type" value="Genomic_DNA"/>
</dbReference>
<feature type="domain" description="PDEase" evidence="4">
    <location>
        <begin position="66"/>
        <end position="398"/>
    </location>
</feature>
<feature type="compositionally biased region" description="Polar residues" evidence="3">
    <location>
        <begin position="542"/>
        <end position="556"/>
    </location>
</feature>
<protein>
    <recommendedName>
        <fullName evidence="4">PDEase domain-containing protein</fullName>
    </recommendedName>
</protein>
<dbReference type="Proteomes" id="UP000775547">
    <property type="component" value="Unassembled WGS sequence"/>
</dbReference>
<feature type="region of interest" description="Disordered" evidence="3">
    <location>
        <begin position="436"/>
        <end position="459"/>
    </location>
</feature>
<dbReference type="GO" id="GO:0046872">
    <property type="term" value="F:metal ion binding"/>
    <property type="evidence" value="ECO:0007669"/>
    <property type="project" value="UniProtKB-KW"/>
</dbReference>
<dbReference type="SUPFAM" id="SSF109604">
    <property type="entry name" value="HD-domain/PDEase-like"/>
    <property type="match status" value="1"/>
</dbReference>
<feature type="region of interest" description="Disordered" evidence="3">
    <location>
        <begin position="533"/>
        <end position="565"/>
    </location>
</feature>
<dbReference type="InterPro" id="IPR002073">
    <property type="entry name" value="PDEase_catalytic_dom"/>
</dbReference>
<organism evidence="5 6">
    <name type="scientific">Asterophora parasitica</name>
    <dbReference type="NCBI Taxonomy" id="117018"/>
    <lineage>
        <taxon>Eukaryota</taxon>
        <taxon>Fungi</taxon>
        <taxon>Dikarya</taxon>
        <taxon>Basidiomycota</taxon>
        <taxon>Agaricomycotina</taxon>
        <taxon>Agaricomycetes</taxon>
        <taxon>Agaricomycetidae</taxon>
        <taxon>Agaricales</taxon>
        <taxon>Tricholomatineae</taxon>
        <taxon>Lyophyllaceae</taxon>
        <taxon>Asterophora</taxon>
    </lineage>
</organism>
<dbReference type="InterPro" id="IPR003607">
    <property type="entry name" value="HD/PDEase_dom"/>
</dbReference>
<feature type="compositionally biased region" description="Low complexity" evidence="3">
    <location>
        <begin position="481"/>
        <end position="503"/>
    </location>
</feature>
<comment type="caution">
    <text evidence="5">The sequence shown here is derived from an EMBL/GenBank/DDBJ whole genome shotgun (WGS) entry which is preliminary data.</text>
</comment>
<reference evidence="5" key="2">
    <citation type="submission" date="2021-10" db="EMBL/GenBank/DDBJ databases">
        <title>Phylogenomics reveals ancestral predisposition of the termite-cultivated fungus Termitomyces towards a domesticated lifestyle.</title>
        <authorList>
            <person name="Auxier B."/>
            <person name="Grum-Grzhimaylo A."/>
            <person name="Cardenas M.E."/>
            <person name="Lodge J.D."/>
            <person name="Laessoe T."/>
            <person name="Pedersen O."/>
            <person name="Smith M.E."/>
            <person name="Kuyper T.W."/>
            <person name="Franco-Molano E.A."/>
            <person name="Baroni T.J."/>
            <person name="Aanen D.K."/>
        </authorList>
    </citation>
    <scope>NUCLEOTIDE SEQUENCE</scope>
    <source>
        <strain evidence="5">AP01</strain>
        <tissue evidence="5">Mycelium</tissue>
    </source>
</reference>
<keyword evidence="1" id="KW-0479">Metal-binding</keyword>